<name>A0ABU8XFW7_9BURK</name>
<gene>
    <name evidence="1" type="ORF">WKW79_28940</name>
</gene>
<dbReference type="RefSeq" id="WP_340338691.1">
    <property type="nucleotide sequence ID" value="NZ_JBBKZS010000018.1"/>
</dbReference>
<protein>
    <submittedName>
        <fullName evidence="1">Uncharacterized protein</fullName>
    </submittedName>
</protein>
<dbReference type="EMBL" id="JBBKZS010000018">
    <property type="protein sequence ID" value="MEJ8858631.1"/>
    <property type="molecule type" value="Genomic_DNA"/>
</dbReference>
<organism evidence="1 2">
    <name type="scientific">Variovorax robiniae</name>
    <dbReference type="NCBI Taxonomy" id="1836199"/>
    <lineage>
        <taxon>Bacteria</taxon>
        <taxon>Pseudomonadati</taxon>
        <taxon>Pseudomonadota</taxon>
        <taxon>Betaproteobacteria</taxon>
        <taxon>Burkholderiales</taxon>
        <taxon>Comamonadaceae</taxon>
        <taxon>Variovorax</taxon>
    </lineage>
</organism>
<evidence type="ECO:0000313" key="1">
    <source>
        <dbReference type="EMBL" id="MEJ8858631.1"/>
    </source>
</evidence>
<reference evidence="1 2" key="1">
    <citation type="submission" date="2024-03" db="EMBL/GenBank/DDBJ databases">
        <title>Novel species of the genus Variovorax.</title>
        <authorList>
            <person name="Liu Q."/>
            <person name="Xin Y.-H."/>
        </authorList>
    </citation>
    <scope>NUCLEOTIDE SEQUENCE [LARGE SCALE GENOMIC DNA]</scope>
    <source>
        <strain evidence="1 2">KACC 18901</strain>
    </source>
</reference>
<evidence type="ECO:0000313" key="2">
    <source>
        <dbReference type="Proteomes" id="UP001367030"/>
    </source>
</evidence>
<dbReference type="Proteomes" id="UP001367030">
    <property type="component" value="Unassembled WGS sequence"/>
</dbReference>
<accession>A0ABU8XFW7</accession>
<sequence length="57" mass="6502">MRAAVLTLRVAQATYDDERFGDKTGRLDALNAAKTDFDAQFARRHELFEPFLRLTDG</sequence>
<comment type="caution">
    <text evidence="1">The sequence shown here is derived from an EMBL/GenBank/DDBJ whole genome shotgun (WGS) entry which is preliminary data.</text>
</comment>
<proteinExistence type="predicted"/>
<keyword evidence="2" id="KW-1185">Reference proteome</keyword>